<comment type="caution">
    <text evidence="2">The sequence shown here is derived from an EMBL/GenBank/DDBJ whole genome shotgun (WGS) entry which is preliminary data.</text>
</comment>
<gene>
    <name evidence="2" type="ORF">MtrunA17_Chr7g0265681</name>
</gene>
<feature type="domain" description="FCP1 homology" evidence="1">
    <location>
        <begin position="25"/>
        <end position="68"/>
    </location>
</feature>
<protein>
    <submittedName>
        <fullName evidence="2">Putative FCP1 domain, HAD-like domain-containing protein</fullName>
    </submittedName>
</protein>
<proteinExistence type="predicted"/>
<dbReference type="EMBL" id="PSQE01000007">
    <property type="protein sequence ID" value="RHN48615.1"/>
    <property type="molecule type" value="Genomic_DNA"/>
</dbReference>
<dbReference type="InterPro" id="IPR004274">
    <property type="entry name" value="FCP1_dom"/>
</dbReference>
<dbReference type="Proteomes" id="UP000265566">
    <property type="component" value="Chromosome 7"/>
</dbReference>
<dbReference type="Gramene" id="rna43354">
    <property type="protein sequence ID" value="RHN48615.1"/>
    <property type="gene ID" value="gene43354"/>
</dbReference>
<dbReference type="Pfam" id="PF03031">
    <property type="entry name" value="NIF"/>
    <property type="match status" value="1"/>
</dbReference>
<dbReference type="InterPro" id="IPR036412">
    <property type="entry name" value="HAD-like_sf"/>
</dbReference>
<accession>A0A396HBI4</accession>
<evidence type="ECO:0000313" key="3">
    <source>
        <dbReference type="Proteomes" id="UP000265566"/>
    </source>
</evidence>
<evidence type="ECO:0000313" key="2">
    <source>
        <dbReference type="EMBL" id="RHN48615.1"/>
    </source>
</evidence>
<sequence length="91" mass="10934">MQFCVFIFECILIIDYYFLNCVKGYKRPFTEEFMKFCLERFEVGLWSSRSERSIDGALECVMGDSKNKLLFVWLHNIYLKSIMSFHAKKCF</sequence>
<name>A0A396HBI4_MEDTR</name>
<dbReference type="SUPFAM" id="SSF56784">
    <property type="entry name" value="HAD-like"/>
    <property type="match status" value="1"/>
</dbReference>
<dbReference type="InterPro" id="IPR023214">
    <property type="entry name" value="HAD_sf"/>
</dbReference>
<reference evidence="3" key="1">
    <citation type="journal article" date="2018" name="Nat. Plants">
        <title>Whole-genome landscape of Medicago truncatula symbiotic genes.</title>
        <authorList>
            <person name="Pecrix Y."/>
            <person name="Staton S.E."/>
            <person name="Sallet E."/>
            <person name="Lelandais-Briere C."/>
            <person name="Moreau S."/>
            <person name="Carrere S."/>
            <person name="Blein T."/>
            <person name="Jardinaud M.F."/>
            <person name="Latrasse D."/>
            <person name="Zouine M."/>
            <person name="Zahm M."/>
            <person name="Kreplak J."/>
            <person name="Mayjonade B."/>
            <person name="Satge C."/>
            <person name="Perez M."/>
            <person name="Cauet S."/>
            <person name="Marande W."/>
            <person name="Chantry-Darmon C."/>
            <person name="Lopez-Roques C."/>
            <person name="Bouchez O."/>
            <person name="Berard A."/>
            <person name="Debelle F."/>
            <person name="Munos S."/>
            <person name="Bendahmane A."/>
            <person name="Berges H."/>
            <person name="Niebel A."/>
            <person name="Buitink J."/>
            <person name="Frugier F."/>
            <person name="Benhamed M."/>
            <person name="Crespi M."/>
            <person name="Gouzy J."/>
            <person name="Gamas P."/>
        </authorList>
    </citation>
    <scope>NUCLEOTIDE SEQUENCE [LARGE SCALE GENOMIC DNA]</scope>
    <source>
        <strain evidence="3">cv. Jemalong A17</strain>
    </source>
</reference>
<evidence type="ECO:0000259" key="1">
    <source>
        <dbReference type="Pfam" id="PF03031"/>
    </source>
</evidence>
<dbReference type="Gene3D" id="3.40.50.1000">
    <property type="entry name" value="HAD superfamily/HAD-like"/>
    <property type="match status" value="1"/>
</dbReference>
<dbReference type="AlphaFoldDB" id="A0A396HBI4"/>
<organism evidence="2 3">
    <name type="scientific">Medicago truncatula</name>
    <name type="common">Barrel medic</name>
    <name type="synonym">Medicago tribuloides</name>
    <dbReference type="NCBI Taxonomy" id="3880"/>
    <lineage>
        <taxon>Eukaryota</taxon>
        <taxon>Viridiplantae</taxon>
        <taxon>Streptophyta</taxon>
        <taxon>Embryophyta</taxon>
        <taxon>Tracheophyta</taxon>
        <taxon>Spermatophyta</taxon>
        <taxon>Magnoliopsida</taxon>
        <taxon>eudicotyledons</taxon>
        <taxon>Gunneridae</taxon>
        <taxon>Pentapetalae</taxon>
        <taxon>rosids</taxon>
        <taxon>fabids</taxon>
        <taxon>Fabales</taxon>
        <taxon>Fabaceae</taxon>
        <taxon>Papilionoideae</taxon>
        <taxon>50 kb inversion clade</taxon>
        <taxon>NPAAA clade</taxon>
        <taxon>Hologalegina</taxon>
        <taxon>IRL clade</taxon>
        <taxon>Trifolieae</taxon>
        <taxon>Medicago</taxon>
    </lineage>
</organism>